<dbReference type="InterPro" id="IPR003673">
    <property type="entry name" value="CoA-Trfase_fam_III"/>
</dbReference>
<sequence>MDNKPLAGVKVIDFSNYAAAPAAARVLADWGAEVIKVENPRKDPIRAWSAATCGTPTREENPIFHFENTNKLGMSINTKSEAGMEIMDRLLSEADIFLSNFRLGALEKMGYDYETMHAKYPKLIWAHVSGLGNEGPEAFKPGFDITSYWSRSGALLDPAEKDTYPNISPYGAGDHSVSLALVSGMLAALIKQRTTGEGSKVTTSLLGTAIWNYAMLVISTQYADVWPKTRFEPATPINAAYRCSDGEWFMLTVIEYERQYNTVMEVLGLTDLIDSPEYSTVKAVQEGTRRADLTRVLDAEFAKKTRPEWVELFNAADVPNEMIRHFKDVKDDPQGWANGNLVDFEFENGHHAVIPALPVQIDSTEAPEMKAAPHLGQHNREVMASLGYSAEEIDQLYADGVLVDDAQ</sequence>
<comment type="caution">
    <text evidence="1">The sequence shown here is derived from an EMBL/GenBank/DDBJ whole genome shotgun (WGS) entry which is preliminary data.</text>
</comment>
<proteinExistence type="predicted"/>
<organism evidence="1 2">
    <name type="scientific">Arcanobacterium wilhelmae</name>
    <dbReference type="NCBI Taxonomy" id="1803177"/>
    <lineage>
        <taxon>Bacteria</taxon>
        <taxon>Bacillati</taxon>
        <taxon>Actinomycetota</taxon>
        <taxon>Actinomycetes</taxon>
        <taxon>Actinomycetales</taxon>
        <taxon>Actinomycetaceae</taxon>
        <taxon>Arcanobacterium</taxon>
    </lineage>
</organism>
<gene>
    <name evidence="1" type="ORF">J2S49_000832</name>
</gene>
<dbReference type="Gene3D" id="3.30.1540.10">
    <property type="entry name" value="formyl-coa transferase, domain 3"/>
    <property type="match status" value="1"/>
</dbReference>
<dbReference type="InterPro" id="IPR023606">
    <property type="entry name" value="CoA-Trfase_III_dom_1_sf"/>
</dbReference>
<accession>A0ABT9NAP3</accession>
<dbReference type="InterPro" id="IPR044855">
    <property type="entry name" value="CoA-Trfase_III_dom3_sf"/>
</dbReference>
<dbReference type="RefSeq" id="WP_307014379.1">
    <property type="nucleotide sequence ID" value="NZ_JAUSQW010000001.1"/>
</dbReference>
<keyword evidence="2" id="KW-1185">Reference proteome</keyword>
<name>A0ABT9NAP3_9ACTO</name>
<dbReference type="Pfam" id="PF02515">
    <property type="entry name" value="CoA_transf_3"/>
    <property type="match status" value="1"/>
</dbReference>
<dbReference type="EMBL" id="JAUSQW010000001">
    <property type="protein sequence ID" value="MDP9800756.1"/>
    <property type="molecule type" value="Genomic_DNA"/>
</dbReference>
<dbReference type="PANTHER" id="PTHR48228:SF2">
    <property type="entry name" value="E-CINNAMOYL-COA:R-PHENYLLACTATE COA TRANSFERASE LARGE SUBUNIT"/>
    <property type="match status" value="1"/>
</dbReference>
<protein>
    <submittedName>
        <fullName evidence="1">Crotonobetainyl-CoA:carnitine CoA-transferase CaiB-like acyl-CoA transferase</fullName>
    </submittedName>
</protein>
<evidence type="ECO:0000313" key="1">
    <source>
        <dbReference type="EMBL" id="MDP9800756.1"/>
    </source>
</evidence>
<dbReference type="InterPro" id="IPR050509">
    <property type="entry name" value="CoA-transferase_III"/>
</dbReference>
<evidence type="ECO:0000313" key="2">
    <source>
        <dbReference type="Proteomes" id="UP001235966"/>
    </source>
</evidence>
<dbReference type="PANTHER" id="PTHR48228">
    <property type="entry name" value="SUCCINYL-COA--D-CITRAMALATE COA-TRANSFERASE"/>
    <property type="match status" value="1"/>
</dbReference>
<dbReference type="Gene3D" id="3.40.50.10540">
    <property type="entry name" value="Crotonobetainyl-coa:carnitine coa-transferase, domain 1"/>
    <property type="match status" value="1"/>
</dbReference>
<dbReference type="Proteomes" id="UP001235966">
    <property type="component" value="Unassembled WGS sequence"/>
</dbReference>
<dbReference type="SUPFAM" id="SSF89796">
    <property type="entry name" value="CoA-transferase family III (CaiB/BaiF)"/>
    <property type="match status" value="1"/>
</dbReference>
<reference evidence="1 2" key="1">
    <citation type="submission" date="2023-07" db="EMBL/GenBank/DDBJ databases">
        <title>Sequencing the genomes of 1000 actinobacteria strains.</title>
        <authorList>
            <person name="Klenk H.-P."/>
        </authorList>
    </citation>
    <scope>NUCLEOTIDE SEQUENCE [LARGE SCALE GENOMIC DNA]</scope>
    <source>
        <strain evidence="1 2">DSM 102162</strain>
    </source>
</reference>